<evidence type="ECO:0000256" key="1">
    <source>
        <dbReference type="SAM" id="SignalP"/>
    </source>
</evidence>
<dbReference type="AlphaFoldDB" id="A0A443JR23"/>
<proteinExistence type="predicted"/>
<organism evidence="2 3">
    <name type="scientific">Paenirhodobacter populi</name>
    <dbReference type="NCBI Taxonomy" id="2306993"/>
    <lineage>
        <taxon>Bacteria</taxon>
        <taxon>Pseudomonadati</taxon>
        <taxon>Pseudomonadota</taxon>
        <taxon>Alphaproteobacteria</taxon>
        <taxon>Rhodobacterales</taxon>
        <taxon>Rhodobacter group</taxon>
        <taxon>Paenirhodobacter</taxon>
    </lineage>
</organism>
<dbReference type="RefSeq" id="WP_128207935.1">
    <property type="nucleotide sequence ID" value="NZ_JBHRSO010000013.1"/>
</dbReference>
<evidence type="ECO:0000313" key="2">
    <source>
        <dbReference type="EMBL" id="RWR22951.1"/>
    </source>
</evidence>
<dbReference type="Pfam" id="PF09673">
    <property type="entry name" value="TrbC_Ftype"/>
    <property type="match status" value="1"/>
</dbReference>
<name>A0A443JR23_9RHOB</name>
<dbReference type="InterPro" id="IPR014113">
    <property type="entry name" value="T4SS_TrbC_subgr"/>
</dbReference>
<dbReference type="Proteomes" id="UP000284476">
    <property type="component" value="Unassembled WGS sequence"/>
</dbReference>
<comment type="caution">
    <text evidence="2">The sequence shown here is derived from an EMBL/GenBank/DDBJ whole genome shotgun (WGS) entry which is preliminary data.</text>
</comment>
<reference evidence="2 3" key="2">
    <citation type="submission" date="2019-01" db="EMBL/GenBank/DDBJ databases">
        <authorList>
            <person name="Li Y."/>
        </authorList>
    </citation>
    <scope>NUCLEOTIDE SEQUENCE [LARGE SCALE GENOMIC DNA]</scope>
    <source>
        <strain evidence="2 3">SK2B-1</strain>
    </source>
</reference>
<protein>
    <submittedName>
        <fullName evidence="2">Type-F conjugative transfer system pilin assembly protein TrbC</fullName>
    </submittedName>
</protein>
<reference evidence="2 3" key="1">
    <citation type="submission" date="2019-01" db="EMBL/GenBank/DDBJ databases">
        <title>Sinorhodobacter populi sp. nov. isolated from the symptomatic bark tissue of Populus euramericana canker.</title>
        <authorList>
            <person name="Xu G."/>
        </authorList>
    </citation>
    <scope>NUCLEOTIDE SEQUENCE [LARGE SCALE GENOMIC DNA]</scope>
    <source>
        <strain evidence="2 3">SK2B-1</strain>
    </source>
</reference>
<feature type="chain" id="PRO_5019250713" evidence="1">
    <location>
        <begin position="33"/>
        <end position="255"/>
    </location>
</feature>
<dbReference type="EMBL" id="SAUZ01000004">
    <property type="protein sequence ID" value="RWR22951.1"/>
    <property type="molecule type" value="Genomic_DNA"/>
</dbReference>
<dbReference type="NCBIfam" id="TIGR02742">
    <property type="entry name" value="TrbC_Ftype"/>
    <property type="match status" value="1"/>
</dbReference>
<feature type="signal peptide" evidence="1">
    <location>
        <begin position="1"/>
        <end position="32"/>
    </location>
</feature>
<dbReference type="InterPro" id="IPR019106">
    <property type="entry name" value="T4SS_TrbC"/>
</dbReference>
<gene>
    <name evidence="2" type="primary">trbC</name>
    <name evidence="2" type="ORF">D2T30_04810</name>
</gene>
<accession>A0A443JR23</accession>
<keyword evidence="1" id="KW-0732">Signal</keyword>
<evidence type="ECO:0000313" key="3">
    <source>
        <dbReference type="Proteomes" id="UP000284476"/>
    </source>
</evidence>
<sequence>MAHVAKTQLLRALMRGTGVAAVVLGLTSPVSAEDEPPVQFAPGATGSLTTPLVDIVREAERRGDELADQLTIQDPTEGVPIADLEGMRAKALSDPRVKRLLGLAEEDGTSEGQGEKYAETRAILFASFSMPPQSLRQMMQEATEHGLTIVFRGFVNNSVFDTRAKLEEVFGADEIGEAFAIDPTLFRRFDILAVPALVVLKESLGTCETPACELDLAPAHDRLSGNIPVETALRIIAAGNGDAADVARALAETKP</sequence>